<accession>A0A089MDJ3</accession>
<reference evidence="1 2" key="1">
    <citation type="submission" date="2014-08" db="EMBL/GenBank/DDBJ databases">
        <title>Comparative genomics of the Paenibacillus odorifer group.</title>
        <authorList>
            <person name="den Bakker H.C."/>
            <person name="Tsai Y.-C."/>
            <person name="Martin N."/>
            <person name="Korlach J."/>
            <person name="Wiedmann M."/>
        </authorList>
    </citation>
    <scope>NUCLEOTIDE SEQUENCE [LARGE SCALE GENOMIC DNA]</scope>
    <source>
        <strain evidence="1 2">DSM 15220</strain>
    </source>
</reference>
<gene>
    <name evidence="1" type="ORF">PGRAT_19380</name>
</gene>
<name>A0A089MDJ3_9BACL</name>
<proteinExistence type="predicted"/>
<dbReference type="EMBL" id="CP009287">
    <property type="protein sequence ID" value="AIQ69553.1"/>
    <property type="molecule type" value="Genomic_DNA"/>
</dbReference>
<dbReference type="HOGENOM" id="CLU_2956200_0_0_9"/>
<evidence type="ECO:0000313" key="1">
    <source>
        <dbReference type="EMBL" id="AIQ69553.1"/>
    </source>
</evidence>
<dbReference type="Proteomes" id="UP000029500">
    <property type="component" value="Chromosome"/>
</dbReference>
<keyword evidence="2" id="KW-1185">Reference proteome</keyword>
<protein>
    <submittedName>
        <fullName evidence="1">Uncharacterized protein</fullName>
    </submittedName>
</protein>
<dbReference type="STRING" id="189425.PGRAT_19380"/>
<dbReference type="KEGG" id="pgm:PGRAT_19380"/>
<evidence type="ECO:0000313" key="2">
    <source>
        <dbReference type="Proteomes" id="UP000029500"/>
    </source>
</evidence>
<sequence>MWVKHEGEKRKEPVKGQCVICNDPKPIKHTILKASFCQTCWDLMLAGNEEEMSKRTVWD</sequence>
<organism evidence="1 2">
    <name type="scientific">Paenibacillus graminis</name>
    <dbReference type="NCBI Taxonomy" id="189425"/>
    <lineage>
        <taxon>Bacteria</taxon>
        <taxon>Bacillati</taxon>
        <taxon>Bacillota</taxon>
        <taxon>Bacilli</taxon>
        <taxon>Bacillales</taxon>
        <taxon>Paenibacillaceae</taxon>
        <taxon>Paenibacillus</taxon>
    </lineage>
</organism>
<dbReference type="AlphaFoldDB" id="A0A089MDJ3"/>